<reference evidence="2 3" key="1">
    <citation type="submission" date="2024-09" db="EMBL/GenBank/DDBJ databases">
        <title>Chromosome-scale assembly of Riccia sorocarpa.</title>
        <authorList>
            <person name="Paukszto L."/>
        </authorList>
    </citation>
    <scope>NUCLEOTIDE SEQUENCE [LARGE SCALE GENOMIC DNA]</scope>
    <source>
        <strain evidence="2">LP-2024</strain>
        <tissue evidence="2">Aerial parts of the thallus</tissue>
    </source>
</reference>
<dbReference type="Proteomes" id="UP001633002">
    <property type="component" value="Unassembled WGS sequence"/>
</dbReference>
<proteinExistence type="predicted"/>
<evidence type="ECO:0000313" key="2">
    <source>
        <dbReference type="EMBL" id="KAL3693635.1"/>
    </source>
</evidence>
<gene>
    <name evidence="2" type="ORF">R1sor_007286</name>
</gene>
<accession>A0ABD3HU72</accession>
<feature type="compositionally biased region" description="Polar residues" evidence="1">
    <location>
        <begin position="114"/>
        <end position="128"/>
    </location>
</feature>
<sequence length="199" mass="22202">MWKEYKLQMIVNSDWQGGGGPRTSGLLKNPGKTFFLKMAAAAVDEVNRQRTKKSGLPDDPDHVPPITYARKAMILCDLFLNTNEQWDEKQLSAGLQTIITRYRSNFMGSREGLASSSDSNAHTVEQQGSGRGEPLGDLEHIFFLVARSRLGLQNAGKCRKKISDSCEQENFPHLTQLHNKSVLDLPSLQNLTVKDKDSV</sequence>
<organism evidence="2 3">
    <name type="scientific">Riccia sorocarpa</name>
    <dbReference type="NCBI Taxonomy" id="122646"/>
    <lineage>
        <taxon>Eukaryota</taxon>
        <taxon>Viridiplantae</taxon>
        <taxon>Streptophyta</taxon>
        <taxon>Embryophyta</taxon>
        <taxon>Marchantiophyta</taxon>
        <taxon>Marchantiopsida</taxon>
        <taxon>Marchantiidae</taxon>
        <taxon>Marchantiales</taxon>
        <taxon>Ricciaceae</taxon>
        <taxon>Riccia</taxon>
    </lineage>
</organism>
<evidence type="ECO:0000256" key="1">
    <source>
        <dbReference type="SAM" id="MobiDB-lite"/>
    </source>
</evidence>
<name>A0ABD3HU72_9MARC</name>
<protein>
    <submittedName>
        <fullName evidence="2">Uncharacterized protein</fullName>
    </submittedName>
</protein>
<comment type="caution">
    <text evidence="2">The sequence shown here is derived from an EMBL/GenBank/DDBJ whole genome shotgun (WGS) entry which is preliminary data.</text>
</comment>
<feature type="region of interest" description="Disordered" evidence="1">
    <location>
        <begin position="110"/>
        <end position="133"/>
    </location>
</feature>
<dbReference type="EMBL" id="JBJQOH010000003">
    <property type="protein sequence ID" value="KAL3693635.1"/>
    <property type="molecule type" value="Genomic_DNA"/>
</dbReference>
<dbReference type="AlphaFoldDB" id="A0ABD3HU72"/>
<keyword evidence="3" id="KW-1185">Reference proteome</keyword>
<evidence type="ECO:0000313" key="3">
    <source>
        <dbReference type="Proteomes" id="UP001633002"/>
    </source>
</evidence>